<evidence type="ECO:0000259" key="1">
    <source>
        <dbReference type="PROSITE" id="PS51186"/>
    </source>
</evidence>
<keyword evidence="3" id="KW-1185">Reference proteome</keyword>
<gene>
    <name evidence="2" type="ORF">SHK19_07720</name>
</gene>
<dbReference type="SUPFAM" id="SSF55729">
    <property type="entry name" value="Acyl-CoA N-acyltransferases (Nat)"/>
    <property type="match status" value="1"/>
</dbReference>
<dbReference type="InterPro" id="IPR000182">
    <property type="entry name" value="GNAT_dom"/>
</dbReference>
<evidence type="ECO:0000313" key="3">
    <source>
        <dbReference type="Proteomes" id="UP001327225"/>
    </source>
</evidence>
<dbReference type="EMBL" id="CP141059">
    <property type="protein sequence ID" value="WQQ28757.1"/>
    <property type="molecule type" value="Genomic_DNA"/>
</dbReference>
<dbReference type="RefSeq" id="WP_322458176.1">
    <property type="nucleotide sequence ID" value="NZ_JAXQPX010000016.1"/>
</dbReference>
<organism evidence="2 3">
    <name type="scientific">Nocardioides bizhenqiangii</name>
    <dbReference type="NCBI Taxonomy" id="3095076"/>
    <lineage>
        <taxon>Bacteria</taxon>
        <taxon>Bacillati</taxon>
        <taxon>Actinomycetota</taxon>
        <taxon>Actinomycetes</taxon>
        <taxon>Propionibacteriales</taxon>
        <taxon>Nocardioidaceae</taxon>
        <taxon>Nocardioides</taxon>
    </lineage>
</organism>
<protein>
    <submittedName>
        <fullName evidence="2">GNAT family N-acetyltransferase</fullName>
    </submittedName>
</protein>
<dbReference type="PROSITE" id="PS51186">
    <property type="entry name" value="GNAT"/>
    <property type="match status" value="1"/>
</dbReference>
<dbReference type="Pfam" id="PF00583">
    <property type="entry name" value="Acetyltransf_1"/>
    <property type="match status" value="1"/>
</dbReference>
<sequence length="150" mass="16519">MPSDAPELLTLQRACWVQEALANPGVHIPALHESLDDVRAWMSEWDTYVVRRAGRLVAAVRGRLDGPDLTAWDIGRIMVAPDLQGEGLGRALLAHIQAVAPDRVTSYVLFTGAGSERNLRMYKKDGFRLRRDLPAPAGAVVLTKPRRVDA</sequence>
<dbReference type="Gene3D" id="3.40.630.30">
    <property type="match status" value="1"/>
</dbReference>
<feature type="domain" description="N-acetyltransferase" evidence="1">
    <location>
        <begin position="1"/>
        <end position="147"/>
    </location>
</feature>
<evidence type="ECO:0000313" key="2">
    <source>
        <dbReference type="EMBL" id="WQQ28757.1"/>
    </source>
</evidence>
<dbReference type="CDD" id="cd04301">
    <property type="entry name" value="NAT_SF"/>
    <property type="match status" value="1"/>
</dbReference>
<proteinExistence type="predicted"/>
<accession>A0ABZ0ZZA6</accession>
<name>A0ABZ0ZZA6_9ACTN</name>
<dbReference type="InterPro" id="IPR016181">
    <property type="entry name" value="Acyl_CoA_acyltransferase"/>
</dbReference>
<dbReference type="Proteomes" id="UP001327225">
    <property type="component" value="Chromosome"/>
</dbReference>
<reference evidence="3" key="1">
    <citation type="submission" date="2023-12" db="EMBL/GenBank/DDBJ databases">
        <title>Novel species in genus Nocardioides.</title>
        <authorList>
            <person name="Zhou H."/>
        </authorList>
    </citation>
    <scope>NUCLEOTIDE SEQUENCE [LARGE SCALE GENOMIC DNA]</scope>
    <source>
        <strain evidence="3">HM61</strain>
    </source>
</reference>